<comment type="cofactor">
    <cofactor evidence="1">
        <name>heme b</name>
        <dbReference type="ChEBI" id="CHEBI:60344"/>
    </cofactor>
</comment>
<keyword evidence="12" id="KW-0449">Lipoprotein</keyword>
<organism evidence="16 17">
    <name type="scientific">Clostridium botulinum C/D str. DC5</name>
    <dbReference type="NCBI Taxonomy" id="1443128"/>
    <lineage>
        <taxon>Bacteria</taxon>
        <taxon>Bacillati</taxon>
        <taxon>Bacillota</taxon>
        <taxon>Clostridia</taxon>
        <taxon>Eubacteriales</taxon>
        <taxon>Clostridiaceae</taxon>
        <taxon>Clostridium</taxon>
    </lineage>
</organism>
<gene>
    <name evidence="16" type="ORF">Z955_02815</name>
</gene>
<dbReference type="Pfam" id="PF01497">
    <property type="entry name" value="Peripla_BP_2"/>
    <property type="match status" value="1"/>
</dbReference>
<evidence type="ECO:0000256" key="2">
    <source>
        <dbReference type="ARBA" id="ARBA00008814"/>
    </source>
</evidence>
<keyword evidence="7" id="KW-0479">Metal-binding</keyword>
<protein>
    <recommendedName>
        <fullName evidence="3">High-affinity heme uptake system protein IsdE</fullName>
    </recommendedName>
    <alternativeName>
        <fullName evidence="14">Iron-regulated surface determinant protein E</fullName>
    </alternativeName>
    <alternativeName>
        <fullName evidence="13">Staphylococcal iron-regulated protein F</fullName>
    </alternativeName>
</protein>
<dbReference type="EMBL" id="JDRY01000017">
    <property type="protein sequence ID" value="KGN00686.1"/>
    <property type="molecule type" value="Genomic_DNA"/>
</dbReference>
<sequence>MEFIYQQMEGVNMRKKVLSLLMVTVMSFGLVACGSKNSTKQTNATETKSEDTRIIAGSMAVAEMLAKLDVKIVGRPTTQYDISDKVKPVPEIGLPMNPDLERIKALKPNVYVTSGALEEMIGDRLKENKINTIFCNLDSYDSVKDTIKTISAKFNKKENGEKLIKEINDKETKILKDVNKNKKVKVMILFGAPGHFMLSTKNSFAGSIIEKLGAENIANKANLKGQYVPFSLETALKENPDIIFRMYHGYIDEAKKQVNEEFKTNSQWKQFKAVKENKIYDLDPKYFGVTGDIKIADSLEKMKDYLYK</sequence>
<comment type="caution">
    <text evidence="16">The sequence shown here is derived from an EMBL/GenBank/DDBJ whole genome shotgun (WGS) entry which is preliminary data.</text>
</comment>
<evidence type="ECO:0000256" key="12">
    <source>
        <dbReference type="ARBA" id="ARBA00023288"/>
    </source>
</evidence>
<evidence type="ECO:0000256" key="7">
    <source>
        <dbReference type="ARBA" id="ARBA00022723"/>
    </source>
</evidence>
<dbReference type="InterPro" id="IPR019957">
    <property type="entry name" value="ABC_transptr_haem-bd_IsdE"/>
</dbReference>
<dbReference type="GO" id="GO:0016020">
    <property type="term" value="C:membrane"/>
    <property type="evidence" value="ECO:0007669"/>
    <property type="project" value="InterPro"/>
</dbReference>
<keyword evidence="5" id="KW-1003">Cell membrane</keyword>
<keyword evidence="8" id="KW-0732">Signal</keyword>
<dbReference type="PROSITE" id="PS50983">
    <property type="entry name" value="FE_B12_PBP"/>
    <property type="match status" value="1"/>
</dbReference>
<dbReference type="GO" id="GO:0015886">
    <property type="term" value="P:heme transport"/>
    <property type="evidence" value="ECO:0007669"/>
    <property type="project" value="InterPro"/>
</dbReference>
<evidence type="ECO:0000256" key="3">
    <source>
        <dbReference type="ARBA" id="ARBA00015862"/>
    </source>
</evidence>
<dbReference type="Proteomes" id="UP000030014">
    <property type="component" value="Unassembled WGS sequence"/>
</dbReference>
<evidence type="ECO:0000256" key="11">
    <source>
        <dbReference type="ARBA" id="ARBA00023139"/>
    </source>
</evidence>
<dbReference type="GO" id="GO:0046872">
    <property type="term" value="F:metal ion binding"/>
    <property type="evidence" value="ECO:0007669"/>
    <property type="project" value="UniProtKB-KW"/>
</dbReference>
<evidence type="ECO:0000256" key="14">
    <source>
        <dbReference type="ARBA" id="ARBA00031463"/>
    </source>
</evidence>
<evidence type="ECO:0000256" key="4">
    <source>
        <dbReference type="ARBA" id="ARBA00022448"/>
    </source>
</evidence>
<dbReference type="PANTHER" id="PTHR30535">
    <property type="entry name" value="VITAMIN B12-BINDING PROTEIN"/>
    <property type="match status" value="1"/>
</dbReference>
<feature type="domain" description="Fe/B12 periplasmic-binding" evidence="15">
    <location>
        <begin position="53"/>
        <end position="308"/>
    </location>
</feature>
<evidence type="ECO:0000256" key="10">
    <source>
        <dbReference type="ARBA" id="ARBA00023136"/>
    </source>
</evidence>
<evidence type="ECO:0000256" key="9">
    <source>
        <dbReference type="ARBA" id="ARBA00023004"/>
    </source>
</evidence>
<evidence type="ECO:0000256" key="8">
    <source>
        <dbReference type="ARBA" id="ARBA00022729"/>
    </source>
</evidence>
<dbReference type="SUPFAM" id="SSF53807">
    <property type="entry name" value="Helical backbone' metal receptor"/>
    <property type="match status" value="1"/>
</dbReference>
<dbReference type="Gene3D" id="3.40.50.1980">
    <property type="entry name" value="Nitrogenase molybdenum iron protein domain"/>
    <property type="match status" value="2"/>
</dbReference>
<dbReference type="AlphaFoldDB" id="A0A0A0IMA1"/>
<dbReference type="InterPro" id="IPR050902">
    <property type="entry name" value="ABC_Transporter_SBP"/>
</dbReference>
<evidence type="ECO:0000313" key="16">
    <source>
        <dbReference type="EMBL" id="KGN00686.1"/>
    </source>
</evidence>
<evidence type="ECO:0000256" key="1">
    <source>
        <dbReference type="ARBA" id="ARBA00001970"/>
    </source>
</evidence>
<evidence type="ECO:0000256" key="5">
    <source>
        <dbReference type="ARBA" id="ARBA00022475"/>
    </source>
</evidence>
<keyword evidence="10" id="KW-0472">Membrane</keyword>
<evidence type="ECO:0000256" key="13">
    <source>
        <dbReference type="ARBA" id="ARBA00031148"/>
    </source>
</evidence>
<evidence type="ECO:0000256" key="6">
    <source>
        <dbReference type="ARBA" id="ARBA00022617"/>
    </source>
</evidence>
<dbReference type="InterPro" id="IPR002491">
    <property type="entry name" value="ABC_transptr_periplasmic_BD"/>
</dbReference>
<dbReference type="NCBIfam" id="TIGR03659">
    <property type="entry name" value="IsdE"/>
    <property type="match status" value="1"/>
</dbReference>
<dbReference type="GO" id="GO:0071281">
    <property type="term" value="P:cellular response to iron ion"/>
    <property type="evidence" value="ECO:0007669"/>
    <property type="project" value="TreeGrafter"/>
</dbReference>
<evidence type="ECO:0000259" key="15">
    <source>
        <dbReference type="PROSITE" id="PS50983"/>
    </source>
</evidence>
<keyword evidence="11" id="KW-0564">Palmitate</keyword>
<proteinExistence type="inferred from homology"/>
<dbReference type="GO" id="GO:0020037">
    <property type="term" value="F:heme binding"/>
    <property type="evidence" value="ECO:0007669"/>
    <property type="project" value="InterPro"/>
</dbReference>
<evidence type="ECO:0000313" key="17">
    <source>
        <dbReference type="Proteomes" id="UP000030014"/>
    </source>
</evidence>
<keyword evidence="9" id="KW-0408">Iron</keyword>
<name>A0A0A0IMA1_CLOBO</name>
<comment type="similarity">
    <text evidence="2">Belongs to the bacterial solute-binding protein 8 family.</text>
</comment>
<dbReference type="PANTHER" id="PTHR30535:SF36">
    <property type="entry name" value="HIGH-AFFINITY HEME UPTAKE SYSTEM PROTEIN ISDE"/>
    <property type="match status" value="1"/>
</dbReference>
<reference evidence="16 17" key="1">
    <citation type="submission" date="2014-01" db="EMBL/GenBank/DDBJ databases">
        <title>Plasmidome dynamics in the species complex Clostridium novyi sensu lato converts strains of independent lineages into distinctly different pathogens.</title>
        <authorList>
            <person name="Skarin H."/>
            <person name="Segerman B."/>
        </authorList>
    </citation>
    <scope>NUCLEOTIDE SEQUENCE [LARGE SCALE GENOMIC DNA]</scope>
    <source>
        <strain evidence="16 17">DC5</strain>
    </source>
</reference>
<keyword evidence="4" id="KW-0813">Transport</keyword>
<accession>A0A0A0IMA1</accession>
<keyword evidence="6" id="KW-0349">Heme</keyword>